<accession>A0A1G4E3P7</accession>
<evidence type="ECO:0000256" key="1">
    <source>
        <dbReference type="SAM" id="MobiDB-lite"/>
    </source>
</evidence>
<dbReference type="VEuPathDB" id="PlasmoDB:PVPAM_060006000"/>
<feature type="compositionally biased region" description="Polar residues" evidence="1">
    <location>
        <begin position="264"/>
        <end position="302"/>
    </location>
</feature>
<dbReference type="EMBL" id="CAJZCX010000007">
    <property type="protein sequence ID" value="CAG9476499.1"/>
    <property type="molecule type" value="Genomic_DNA"/>
</dbReference>
<protein>
    <submittedName>
        <fullName evidence="2">(malaria parasite P. vivax) hypothetical protein</fullName>
    </submittedName>
</protein>
<proteinExistence type="predicted"/>
<sequence length="466" mass="53827">MPCSKEFKGYHSYECYKKLKYQFVERIKESRYTITDEVKKIEEVYPPKELENLKKLPNVFTNLKKYLSNSGIFASSNYNGDVTCNYINYLLYYGIRKDKHGDPDETTFNDFRDFVNKYNEKTKSTMCLHKIKRLNFDVFRKWEALYHLYDKYMELSSANPPYYYKYCDSMNNLVYIYNNFLKVYPSDSLEFNDVLTKFEQLMNTITQTGKIHCEGENYTINKPSLFKETVKETPQLPNTLSRPESNPSQEGTLYSAVNSQYSEGTSLSTTSVGEQQRTYTENLQSSQVSDLSKVETNVVSQESVDRNQGHDNLKHSEQHESFGLQERYLSRRTYGPSGSYRPREYIETKETDPLGENSVVEKEQLGLRPEKENVGVMTNIQNALSGFMKDVDPVPVVGVSGGMGALFLLFRYTPVGAFFRGGRRINNRIPSRFSGQFLGGFPGYEEFYDGGFANGPINISYRPELE</sequence>
<feature type="compositionally biased region" description="Basic and acidic residues" evidence="1">
    <location>
        <begin position="303"/>
        <end position="320"/>
    </location>
</feature>
<dbReference type="EMBL" id="FLYI01000055">
    <property type="protein sequence ID" value="SCA81751.1"/>
    <property type="molecule type" value="Genomic_DNA"/>
</dbReference>
<dbReference type="AlphaFoldDB" id="A0A1G4E3P7"/>
<dbReference type="VEuPathDB" id="PlasmoDB:PVX_028690"/>
<evidence type="ECO:0000313" key="2">
    <source>
        <dbReference type="EMBL" id="CAG9476499.1"/>
    </source>
</evidence>
<dbReference type="VEuPathDB" id="PlasmoDB:PVP01_1473000"/>
<feature type="region of interest" description="Disordered" evidence="1">
    <location>
        <begin position="264"/>
        <end position="356"/>
    </location>
</feature>
<reference evidence="3 4" key="1">
    <citation type="submission" date="2016-07" db="EMBL/GenBank/DDBJ databases">
        <authorList>
            <consortium name="Pathogen Informatics"/>
        </authorList>
    </citation>
    <scope>NUCLEOTIDE SEQUENCE [LARGE SCALE GENOMIC DNA]</scope>
    <source>
        <strain evidence="2">PvW1</strain>
    </source>
</reference>
<organism evidence="3 4">
    <name type="scientific">Plasmodium vivax</name>
    <name type="common">malaria parasite P. vivax</name>
    <dbReference type="NCBI Taxonomy" id="5855"/>
    <lineage>
        <taxon>Eukaryota</taxon>
        <taxon>Sar</taxon>
        <taxon>Alveolata</taxon>
        <taxon>Apicomplexa</taxon>
        <taxon>Aconoidasida</taxon>
        <taxon>Haemosporida</taxon>
        <taxon>Plasmodiidae</taxon>
        <taxon>Plasmodium</taxon>
        <taxon>Plasmodium (Plasmodium)</taxon>
    </lineage>
</organism>
<dbReference type="Proteomes" id="UP000305196">
    <property type="component" value="Unassembled WGS sequence"/>
</dbReference>
<name>A0A1G4E3P7_PLAVI</name>
<dbReference type="Proteomes" id="UP000779233">
    <property type="component" value="Unassembled WGS sequence"/>
</dbReference>
<gene>
    <name evidence="3" type="ORF">PVC01_000029100</name>
    <name evidence="2" type="ORF">PVW1_090005600</name>
</gene>
<evidence type="ECO:0000313" key="4">
    <source>
        <dbReference type="Proteomes" id="UP000305196"/>
    </source>
</evidence>
<feature type="compositionally biased region" description="Basic and acidic residues" evidence="1">
    <location>
        <begin position="341"/>
        <end position="352"/>
    </location>
</feature>
<dbReference type="VEuPathDB" id="PlasmoDB:PVW1_090005600"/>
<evidence type="ECO:0000313" key="3">
    <source>
        <dbReference type="EMBL" id="SCA81751.1"/>
    </source>
</evidence>